<dbReference type="GO" id="GO:1990904">
    <property type="term" value="C:ribonucleoprotein complex"/>
    <property type="evidence" value="ECO:0007669"/>
    <property type="project" value="UniProtKB-KW"/>
</dbReference>
<feature type="compositionally biased region" description="Basic residues" evidence="4">
    <location>
        <begin position="36"/>
        <end position="46"/>
    </location>
</feature>
<evidence type="ECO:0000313" key="7">
    <source>
        <dbReference type="Proteomes" id="UP000809789"/>
    </source>
</evidence>
<dbReference type="InterPro" id="IPR009027">
    <property type="entry name" value="Ribosomal_bL9/RNase_H1_N"/>
</dbReference>
<feature type="domain" description="Ribosomal protein L9" evidence="5">
    <location>
        <begin position="53"/>
        <end position="94"/>
    </location>
</feature>
<evidence type="ECO:0000256" key="2">
    <source>
        <dbReference type="ARBA" id="ARBA00022980"/>
    </source>
</evidence>
<reference evidence="6" key="1">
    <citation type="submission" date="2021-07" db="EMBL/GenBank/DDBJ databases">
        <title>Elsinoe batatas strain:CRI-CJ2 Genome sequencing and assembly.</title>
        <authorList>
            <person name="Huang L."/>
        </authorList>
    </citation>
    <scope>NUCLEOTIDE SEQUENCE</scope>
    <source>
        <strain evidence="6">CRI-CJ2</strain>
    </source>
</reference>
<proteinExistence type="inferred from homology"/>
<keyword evidence="2" id="KW-0689">Ribosomal protein</keyword>
<dbReference type="Pfam" id="PF01281">
    <property type="entry name" value="Ribosomal_L9_N"/>
    <property type="match status" value="1"/>
</dbReference>
<feature type="region of interest" description="Disordered" evidence="4">
    <location>
        <begin position="26"/>
        <end position="50"/>
    </location>
</feature>
<dbReference type="InterPro" id="IPR020070">
    <property type="entry name" value="Ribosomal_bL9_N"/>
</dbReference>
<dbReference type="InterPro" id="IPR000244">
    <property type="entry name" value="Ribosomal_bL9"/>
</dbReference>
<protein>
    <recommendedName>
        <fullName evidence="5">Ribosomal protein L9 domain-containing protein</fullName>
    </recommendedName>
</protein>
<evidence type="ECO:0000256" key="4">
    <source>
        <dbReference type="SAM" id="MobiDB-lite"/>
    </source>
</evidence>
<dbReference type="OrthoDB" id="5555409at2759"/>
<dbReference type="GO" id="GO:0006412">
    <property type="term" value="P:translation"/>
    <property type="evidence" value="ECO:0007669"/>
    <property type="project" value="InterPro"/>
</dbReference>
<dbReference type="EMBL" id="JAESVG020000001">
    <property type="protein sequence ID" value="KAG8631572.1"/>
    <property type="molecule type" value="Genomic_DNA"/>
</dbReference>
<comment type="similarity">
    <text evidence="1">Belongs to the bacterial ribosomal protein bL9 family.</text>
</comment>
<dbReference type="GO" id="GO:0005840">
    <property type="term" value="C:ribosome"/>
    <property type="evidence" value="ECO:0007669"/>
    <property type="project" value="UniProtKB-KW"/>
</dbReference>
<feature type="compositionally biased region" description="Polar residues" evidence="4">
    <location>
        <begin position="26"/>
        <end position="35"/>
    </location>
</feature>
<organism evidence="6 7">
    <name type="scientific">Elsinoe batatas</name>
    <dbReference type="NCBI Taxonomy" id="2601811"/>
    <lineage>
        <taxon>Eukaryota</taxon>
        <taxon>Fungi</taxon>
        <taxon>Dikarya</taxon>
        <taxon>Ascomycota</taxon>
        <taxon>Pezizomycotina</taxon>
        <taxon>Dothideomycetes</taxon>
        <taxon>Dothideomycetidae</taxon>
        <taxon>Myriangiales</taxon>
        <taxon>Elsinoaceae</taxon>
        <taxon>Elsinoe</taxon>
    </lineage>
</organism>
<evidence type="ECO:0000259" key="5">
    <source>
        <dbReference type="Pfam" id="PF01281"/>
    </source>
</evidence>
<dbReference type="InterPro" id="IPR036935">
    <property type="entry name" value="Ribosomal_bL9_N_sf"/>
</dbReference>
<dbReference type="Gene3D" id="3.40.5.10">
    <property type="entry name" value="Ribosomal protein L9, N-terminal domain"/>
    <property type="match status" value="1"/>
</dbReference>
<evidence type="ECO:0000256" key="1">
    <source>
        <dbReference type="ARBA" id="ARBA00010605"/>
    </source>
</evidence>
<name>A0A8K0L9U0_9PEZI</name>
<evidence type="ECO:0000256" key="3">
    <source>
        <dbReference type="ARBA" id="ARBA00023274"/>
    </source>
</evidence>
<dbReference type="GO" id="GO:0003735">
    <property type="term" value="F:structural constituent of ribosome"/>
    <property type="evidence" value="ECO:0007669"/>
    <property type="project" value="InterPro"/>
</dbReference>
<evidence type="ECO:0000313" key="6">
    <source>
        <dbReference type="EMBL" id="KAG8631572.1"/>
    </source>
</evidence>
<accession>A0A8K0L9U0</accession>
<dbReference type="AlphaFoldDB" id="A0A8K0L9U0"/>
<dbReference type="SUPFAM" id="SSF55658">
    <property type="entry name" value="L9 N-domain-like"/>
    <property type="match status" value="1"/>
</dbReference>
<keyword evidence="3" id="KW-0687">Ribonucleoprotein</keyword>
<comment type="caution">
    <text evidence="6">The sequence shown here is derived from an EMBL/GenBank/DDBJ whole genome shotgun (WGS) entry which is preliminary data.</text>
</comment>
<dbReference type="Proteomes" id="UP000809789">
    <property type="component" value="Unassembled WGS sequence"/>
</dbReference>
<dbReference type="PANTHER" id="PTHR21368">
    <property type="entry name" value="50S RIBOSOMAL PROTEIN L9"/>
    <property type="match status" value="1"/>
</dbReference>
<keyword evidence="7" id="KW-1185">Reference proteome</keyword>
<sequence length="284" mass="30319">MSLFTPSMRSPVCSSCTRRILASISPASSQPWTQQTRHKSSKKRSVKGPDHITVRLNRDVPGFGRKGSYVPISQGHMRNTWHPTSIASYLSPAESSSIRTRNIPVQRDVLFMAEAMAASGGMSKRRQAAIDAAVRAGGTMSSAAGEVEGAGAVGAVGQGQAQVQAVPARRALELMSVLVPGRMDFRRQVQEGGRGIFGSVSVGDVVERVRDVLGGNEEASRIVIGEEDVTFVDTEAEGGKVKTLGQFKVEIGVKGAEGTVARTVRVMPAEEKEKEQGRLGELKC</sequence>
<gene>
    <name evidence="6" type="ORF">KVT40_000712</name>
</gene>